<proteinExistence type="predicted"/>
<feature type="compositionally biased region" description="Basic and acidic residues" evidence="1">
    <location>
        <begin position="1"/>
        <end position="22"/>
    </location>
</feature>
<evidence type="ECO:0000313" key="2">
    <source>
        <dbReference type="EMBL" id="CEG16959.1"/>
    </source>
</evidence>
<keyword evidence="3" id="KW-1185">Reference proteome</keyword>
<dbReference type="AlphaFoldDB" id="A0A0U5FJ35"/>
<sequence length="55" mass="6340">MRDPWKRGREACALERLTKRSEQLSGGRGRRAQNRNVRGVHADSEQRPRRLAAAQ</sequence>
<name>A0A0U5FJ35_XANCI</name>
<accession>A0A0U5FJ35</accession>
<reference evidence="2 3" key="1">
    <citation type="submission" date="2014-09" db="EMBL/GenBank/DDBJ databases">
        <authorList>
            <person name="Regsiter A."/>
        </authorList>
    </citation>
    <scope>NUCLEOTIDE SEQUENCE [LARGE SCALE GENOMIC DNA]</scope>
</reference>
<evidence type="ECO:0000313" key="3">
    <source>
        <dbReference type="Proteomes" id="UP000052230"/>
    </source>
</evidence>
<dbReference type="EMBL" id="CCXZ01000143">
    <property type="protein sequence ID" value="CEG16959.1"/>
    <property type="molecule type" value="Genomic_DNA"/>
</dbReference>
<feature type="region of interest" description="Disordered" evidence="1">
    <location>
        <begin position="1"/>
        <end position="55"/>
    </location>
</feature>
<comment type="caution">
    <text evidence="2">The sequence shown here is derived from an EMBL/GenBank/DDBJ whole genome shotgun (WGS) entry which is preliminary data.</text>
</comment>
<organism evidence="2 3">
    <name type="scientific">Xanthomonas citri pv. citri</name>
    <dbReference type="NCBI Taxonomy" id="611301"/>
    <lineage>
        <taxon>Bacteria</taxon>
        <taxon>Pseudomonadati</taxon>
        <taxon>Pseudomonadota</taxon>
        <taxon>Gammaproteobacteria</taxon>
        <taxon>Lysobacterales</taxon>
        <taxon>Lysobacteraceae</taxon>
        <taxon>Xanthomonas</taxon>
    </lineage>
</organism>
<protein>
    <submittedName>
        <fullName evidence="2">Uncharacterized protein</fullName>
    </submittedName>
</protein>
<evidence type="ECO:0000256" key="1">
    <source>
        <dbReference type="SAM" id="MobiDB-lite"/>
    </source>
</evidence>
<dbReference type="Proteomes" id="UP000052230">
    <property type="component" value="Unassembled WGS sequence"/>
</dbReference>
<gene>
    <name evidence="2" type="ORF">XAC3562_490043</name>
</gene>